<dbReference type="EMBL" id="HACA01029079">
    <property type="protein sequence ID" value="CDW46440.1"/>
    <property type="molecule type" value="Transcribed_RNA"/>
</dbReference>
<evidence type="ECO:0000313" key="1">
    <source>
        <dbReference type="EMBL" id="CDW46439.1"/>
    </source>
</evidence>
<sequence>MIIIGERKKRWIDIYMSTHDVTFITSRRSNQLLGKEKES</sequence>
<name>A0A0K2V7J4_LEPSM</name>
<protein>
    <submittedName>
        <fullName evidence="1">Uncharacterized protein</fullName>
    </submittedName>
</protein>
<reference evidence="1" key="1">
    <citation type="submission" date="2014-05" db="EMBL/GenBank/DDBJ databases">
        <authorList>
            <person name="Chronopoulou M."/>
        </authorList>
    </citation>
    <scope>NUCLEOTIDE SEQUENCE</scope>
    <source>
        <tissue evidence="1">Whole organism</tissue>
    </source>
</reference>
<dbReference type="AlphaFoldDB" id="A0A0K2V7J4"/>
<dbReference type="EMBL" id="HACA01029078">
    <property type="protein sequence ID" value="CDW46439.1"/>
    <property type="molecule type" value="Transcribed_RNA"/>
</dbReference>
<accession>A0A0K2V7J4</accession>
<proteinExistence type="predicted"/>
<organism evidence="1">
    <name type="scientific">Lepeophtheirus salmonis</name>
    <name type="common">Salmon louse</name>
    <name type="synonym">Caligus salmonis</name>
    <dbReference type="NCBI Taxonomy" id="72036"/>
    <lineage>
        <taxon>Eukaryota</taxon>
        <taxon>Metazoa</taxon>
        <taxon>Ecdysozoa</taxon>
        <taxon>Arthropoda</taxon>
        <taxon>Crustacea</taxon>
        <taxon>Multicrustacea</taxon>
        <taxon>Hexanauplia</taxon>
        <taxon>Copepoda</taxon>
        <taxon>Siphonostomatoida</taxon>
        <taxon>Caligidae</taxon>
        <taxon>Lepeophtheirus</taxon>
    </lineage>
</organism>